<protein>
    <submittedName>
        <fullName evidence="1">Uncharacterized protein</fullName>
    </submittedName>
</protein>
<evidence type="ECO:0000313" key="1">
    <source>
        <dbReference type="EMBL" id="KAJ0171506.1"/>
    </source>
</evidence>
<organism evidence="1 2">
    <name type="scientific">Dendrolimus kikuchii</name>
    <dbReference type="NCBI Taxonomy" id="765133"/>
    <lineage>
        <taxon>Eukaryota</taxon>
        <taxon>Metazoa</taxon>
        <taxon>Ecdysozoa</taxon>
        <taxon>Arthropoda</taxon>
        <taxon>Hexapoda</taxon>
        <taxon>Insecta</taxon>
        <taxon>Pterygota</taxon>
        <taxon>Neoptera</taxon>
        <taxon>Endopterygota</taxon>
        <taxon>Lepidoptera</taxon>
        <taxon>Glossata</taxon>
        <taxon>Ditrysia</taxon>
        <taxon>Bombycoidea</taxon>
        <taxon>Lasiocampidae</taxon>
        <taxon>Dendrolimus</taxon>
    </lineage>
</organism>
<dbReference type="EMBL" id="CM034410">
    <property type="protein sequence ID" value="KAJ0171506.1"/>
    <property type="molecule type" value="Genomic_DNA"/>
</dbReference>
<accession>A0ACC1CIX3</accession>
<evidence type="ECO:0000313" key="2">
    <source>
        <dbReference type="Proteomes" id="UP000824533"/>
    </source>
</evidence>
<gene>
    <name evidence="1" type="ORF">K1T71_013056</name>
</gene>
<comment type="caution">
    <text evidence="1">The sequence shown here is derived from an EMBL/GenBank/DDBJ whole genome shotgun (WGS) entry which is preliminary data.</text>
</comment>
<name>A0ACC1CIX3_9NEOP</name>
<keyword evidence="2" id="KW-1185">Reference proteome</keyword>
<proteinExistence type="predicted"/>
<sequence>MPFAPELRTHSQKVCTLYKKAMRQLEAYYVARFVVRYHQVQLRNEFDKNACVCDPKEQRRLLWLGEYELFRKQNPLPPAKFARSIGLGGGVAYQRVVQPPDWILDYWHPLEKAHFPEYFRKRESRKCEYITKWHSEVLY</sequence>
<dbReference type="Proteomes" id="UP000824533">
    <property type="component" value="Linkage Group LG24"/>
</dbReference>
<reference evidence="1 2" key="1">
    <citation type="journal article" date="2021" name="Front. Genet.">
        <title>Chromosome-Level Genome Assembly Reveals Significant Gene Expansion in the Toll and IMD Signaling Pathways of Dendrolimus kikuchii.</title>
        <authorList>
            <person name="Zhou J."/>
            <person name="Wu P."/>
            <person name="Xiong Z."/>
            <person name="Liu N."/>
            <person name="Zhao N."/>
            <person name="Ji M."/>
            <person name="Qiu Y."/>
            <person name="Yang B."/>
        </authorList>
    </citation>
    <scope>NUCLEOTIDE SEQUENCE [LARGE SCALE GENOMIC DNA]</scope>
    <source>
        <strain evidence="1">Ann1</strain>
    </source>
</reference>